<dbReference type="GO" id="GO:0045271">
    <property type="term" value="C:respiratory chain complex I"/>
    <property type="evidence" value="ECO:0007669"/>
    <property type="project" value="UniProtKB-UniRule"/>
</dbReference>
<evidence type="ECO:0000256" key="6">
    <source>
        <dbReference type="ARBA" id="ARBA00022692"/>
    </source>
</evidence>
<accession>A0A4Y2L6N6</accession>
<evidence type="ECO:0000256" key="8">
    <source>
        <dbReference type="ARBA" id="ARBA00022982"/>
    </source>
</evidence>
<evidence type="ECO:0000256" key="7">
    <source>
        <dbReference type="ARBA" id="ARBA00022792"/>
    </source>
</evidence>
<evidence type="ECO:0000256" key="12">
    <source>
        <dbReference type="ARBA" id="ARBA00045908"/>
    </source>
</evidence>
<evidence type="ECO:0000256" key="2">
    <source>
        <dbReference type="ARBA" id="ARBA00007312"/>
    </source>
</evidence>
<comment type="function">
    <text evidence="14">Complex I functions in the transfer of electrons from NADH to the respiratory chain. Accessory subunit of the mitochondrial membrane respiratory chain NADH dehydrogenase (Complex I), that is believed not to be involved in catalysis.</text>
</comment>
<evidence type="ECO:0000313" key="15">
    <source>
        <dbReference type="EMBL" id="GBN10345.1"/>
    </source>
</evidence>
<organism evidence="15 16">
    <name type="scientific">Araneus ventricosus</name>
    <name type="common">Orbweaver spider</name>
    <name type="synonym">Epeira ventricosa</name>
    <dbReference type="NCBI Taxonomy" id="182803"/>
    <lineage>
        <taxon>Eukaryota</taxon>
        <taxon>Metazoa</taxon>
        <taxon>Ecdysozoa</taxon>
        <taxon>Arthropoda</taxon>
        <taxon>Chelicerata</taxon>
        <taxon>Arachnida</taxon>
        <taxon>Araneae</taxon>
        <taxon>Araneomorphae</taxon>
        <taxon>Entelegynae</taxon>
        <taxon>Araneoidea</taxon>
        <taxon>Araneidae</taxon>
        <taxon>Araneus</taxon>
    </lineage>
</organism>
<comment type="similarity">
    <text evidence="2 14">Belongs to the complex I NDUFA13 subunit family.</text>
</comment>
<keyword evidence="8 14" id="KW-0249">Electron transport</keyword>
<feature type="transmembrane region" description="Helical" evidence="14">
    <location>
        <begin position="31"/>
        <end position="51"/>
    </location>
</feature>
<evidence type="ECO:0000256" key="4">
    <source>
        <dbReference type="ARBA" id="ARBA00022448"/>
    </source>
</evidence>
<keyword evidence="16" id="KW-1185">Reference proteome</keyword>
<reference evidence="15 16" key="1">
    <citation type="journal article" date="2019" name="Sci. Rep.">
        <title>Orb-weaving spider Araneus ventricosus genome elucidates the spidroin gene catalogue.</title>
        <authorList>
            <person name="Kono N."/>
            <person name="Nakamura H."/>
            <person name="Ohtoshi R."/>
            <person name="Moran D.A.P."/>
            <person name="Shinohara A."/>
            <person name="Yoshida Y."/>
            <person name="Fujiwara M."/>
            <person name="Mori M."/>
            <person name="Tomita M."/>
            <person name="Arakawa K."/>
        </authorList>
    </citation>
    <scope>NUCLEOTIDE SEQUENCE [LARGE SCALE GENOMIC DNA]</scope>
</reference>
<evidence type="ECO:0000256" key="13">
    <source>
        <dbReference type="ARBA" id="ARBA00046797"/>
    </source>
</evidence>
<dbReference type="AlphaFoldDB" id="A0A4Y2L6N6"/>
<sequence>MSAEGFRQEMPPKGGFAGIQWERIPLKKPWSGLKIFTVFAVVTAASYRVYFESIRLRRRLRRENEEVTVAIEPLLIAERDRIYLDQLRKNREEEKELMKNIPDWEVGTLYGDRIYKTVGDNIIHPCSVEYYAHANPYARAYMHTYDFWM</sequence>
<keyword evidence="6 14" id="KW-0812">Transmembrane</keyword>
<protein>
    <recommendedName>
        <fullName evidence="3 14">NADH dehydrogenase [ubiquinone] 1 alpha subcomplex subunit 13</fullName>
    </recommendedName>
</protein>
<dbReference type="PANTHER" id="PTHR12966">
    <property type="entry name" value="NADH DEHYDROGENASE UBIQUINONE 1 ALPHA SUBCOMPLEX SUBUNIT 13"/>
    <property type="match status" value="1"/>
</dbReference>
<keyword evidence="5 14" id="KW-0679">Respiratory chain</keyword>
<evidence type="ECO:0000313" key="16">
    <source>
        <dbReference type="Proteomes" id="UP000499080"/>
    </source>
</evidence>
<dbReference type="Pfam" id="PF06212">
    <property type="entry name" value="GRIM-19"/>
    <property type="match status" value="1"/>
</dbReference>
<comment type="subunit">
    <text evidence="13">Complex I is composed of 45 different subunits. Interacts with CARD15, but not with CARD4. Interacts with STAT3, but not with STAT1, STAT2 and STAT5A. Interacts with OLFM4.</text>
</comment>
<keyword evidence="4 14" id="KW-0813">Transport</keyword>
<keyword evidence="11 14" id="KW-0472">Membrane</keyword>
<evidence type="ECO:0000256" key="5">
    <source>
        <dbReference type="ARBA" id="ARBA00022660"/>
    </source>
</evidence>
<name>A0A4Y2L6N6_ARAVE</name>
<dbReference type="PANTHER" id="PTHR12966:SF0">
    <property type="entry name" value="NADH DEHYDROGENASE [UBIQUINONE] 1 ALPHA SUBCOMPLEX SUBUNIT 13"/>
    <property type="match status" value="1"/>
</dbReference>
<evidence type="ECO:0000256" key="1">
    <source>
        <dbReference type="ARBA" id="ARBA00004298"/>
    </source>
</evidence>
<proteinExistence type="inferred from homology"/>
<dbReference type="Proteomes" id="UP000499080">
    <property type="component" value="Unassembled WGS sequence"/>
</dbReference>
<keyword evidence="9 14" id="KW-1133">Transmembrane helix</keyword>
<keyword evidence="7 14" id="KW-0999">Mitochondrion inner membrane</keyword>
<comment type="function">
    <text evidence="12">Accessory subunit of the mitochondrial membrane respiratory chain NADH dehydrogenase (Complex I), that is believed not to be involved in catalysis. Complex I functions in the transfer of electrons from NADH to the respiratory chain. The immediate electron acceptor for the enzyme is believed to be ubiquinone. Involved in the interferon/all-trans-retinoic acid (IFN/RA) induced cell death. This apoptotic activity is inhibited by interaction with viral IRF1. Prevents the transactivation of STAT3 target genes. May play a role in CARD15-mediated innate mucosal responses and serve to regulate intestinal epithelial cell responses to microbes.</text>
</comment>
<evidence type="ECO:0000256" key="3">
    <source>
        <dbReference type="ARBA" id="ARBA00018192"/>
    </source>
</evidence>
<dbReference type="EMBL" id="BGPR01005453">
    <property type="protein sequence ID" value="GBN10345.1"/>
    <property type="molecule type" value="Genomic_DNA"/>
</dbReference>
<gene>
    <name evidence="15" type="ORF">AVEN_96827_1</name>
</gene>
<evidence type="ECO:0000256" key="9">
    <source>
        <dbReference type="ARBA" id="ARBA00022989"/>
    </source>
</evidence>
<dbReference type="InterPro" id="IPR009346">
    <property type="entry name" value="GRIM-19"/>
</dbReference>
<dbReference type="OrthoDB" id="3308at2759"/>
<comment type="subcellular location">
    <subcellularLocation>
        <location evidence="1 14">Mitochondrion inner membrane</location>
        <topology evidence="1 14">Single-pass membrane protein</topology>
        <orientation evidence="1 14">Matrix side</orientation>
    </subcellularLocation>
</comment>
<keyword evidence="10 14" id="KW-0496">Mitochondrion</keyword>
<evidence type="ECO:0000256" key="11">
    <source>
        <dbReference type="ARBA" id="ARBA00023136"/>
    </source>
</evidence>
<evidence type="ECO:0000256" key="14">
    <source>
        <dbReference type="RuleBase" id="RU368034"/>
    </source>
</evidence>
<evidence type="ECO:0000256" key="10">
    <source>
        <dbReference type="ARBA" id="ARBA00023128"/>
    </source>
</evidence>
<dbReference type="GO" id="GO:0005743">
    <property type="term" value="C:mitochondrial inner membrane"/>
    <property type="evidence" value="ECO:0007669"/>
    <property type="project" value="UniProtKB-SubCell"/>
</dbReference>
<comment type="caution">
    <text evidence="15">The sequence shown here is derived from an EMBL/GenBank/DDBJ whole genome shotgun (WGS) entry which is preliminary data.</text>
</comment>